<dbReference type="AlphaFoldDB" id="A0A6L5QY52"/>
<feature type="transmembrane region" description="Helical" evidence="2">
    <location>
        <begin position="86"/>
        <end position="105"/>
    </location>
</feature>
<feature type="transmembrane region" description="Helical" evidence="2">
    <location>
        <begin position="295"/>
        <end position="316"/>
    </location>
</feature>
<keyword evidence="4" id="KW-1185">Reference proteome</keyword>
<feature type="transmembrane region" description="Helical" evidence="2">
    <location>
        <begin position="243"/>
        <end position="266"/>
    </location>
</feature>
<feature type="transmembrane region" description="Helical" evidence="2">
    <location>
        <begin position="215"/>
        <end position="236"/>
    </location>
</feature>
<reference evidence="3 4" key="1">
    <citation type="submission" date="2019-11" db="EMBL/GenBank/DDBJ databases">
        <title>Agromyces kandeliae sp. nov., isolated from mangrove soil.</title>
        <authorList>
            <person name="Wang R."/>
        </authorList>
    </citation>
    <scope>NUCLEOTIDE SEQUENCE [LARGE SCALE GENOMIC DNA]</scope>
    <source>
        <strain evidence="3 4">Q22</strain>
    </source>
</reference>
<accession>A0A6L5QY52</accession>
<organism evidence="3 4">
    <name type="scientific">Agromyces kandeliae</name>
    <dbReference type="NCBI Taxonomy" id="2666141"/>
    <lineage>
        <taxon>Bacteria</taxon>
        <taxon>Bacillati</taxon>
        <taxon>Actinomycetota</taxon>
        <taxon>Actinomycetes</taxon>
        <taxon>Micrococcales</taxon>
        <taxon>Microbacteriaceae</taxon>
        <taxon>Agromyces</taxon>
    </lineage>
</organism>
<feature type="region of interest" description="Disordered" evidence="1">
    <location>
        <begin position="321"/>
        <end position="355"/>
    </location>
</feature>
<evidence type="ECO:0000313" key="3">
    <source>
        <dbReference type="EMBL" id="MRX42720.1"/>
    </source>
</evidence>
<keyword evidence="2" id="KW-0812">Transmembrane</keyword>
<dbReference type="Proteomes" id="UP000476511">
    <property type="component" value="Unassembled WGS sequence"/>
</dbReference>
<evidence type="ECO:0000256" key="2">
    <source>
        <dbReference type="SAM" id="Phobius"/>
    </source>
</evidence>
<gene>
    <name evidence="3" type="ORF">GJR97_03165</name>
</gene>
<feature type="compositionally biased region" description="Basic and acidic residues" evidence="1">
    <location>
        <begin position="11"/>
        <end position="21"/>
    </location>
</feature>
<name>A0A6L5QY52_9MICO</name>
<feature type="transmembrane region" description="Helical" evidence="2">
    <location>
        <begin position="151"/>
        <end position="176"/>
    </location>
</feature>
<sequence>MEPDDTATEPRPAERRTRDPEVGATADAGSRPLRWWVCLLIGAAAAVIGLLPWLLDGMRLPLQNLWATDALPEDYPLALLPFSQYFLTRIAALLIVGAAVAGITARATRPRQRRFGVAWILVGLLAVQATSIVQTTTVVRGGLQERFESDLYVAALVAVAVLANLIGVGVLVLVAAAPRAGAVIGLSVAAVLSSSWLGGLLLPDPAVGGPAAEPVLFALRWLPAVLVGAAIAWGGIGTVGRVLAALVALTVLWIGPALVTAVSSAAGSRVLARRPDEMIEYASGVFRSATTLPEIVAPPLVVAVVVAVIGLVGRLVMRRRRASRSTPEPSARADDTSRSVPEGDGASDPRPSNSD</sequence>
<proteinExistence type="predicted"/>
<protein>
    <submittedName>
        <fullName evidence="3">Uncharacterized protein</fullName>
    </submittedName>
</protein>
<feature type="transmembrane region" description="Helical" evidence="2">
    <location>
        <begin position="35"/>
        <end position="55"/>
    </location>
</feature>
<dbReference type="RefSeq" id="WP_154345062.1">
    <property type="nucleotide sequence ID" value="NZ_WKJD01000006.1"/>
</dbReference>
<comment type="caution">
    <text evidence="3">The sequence shown here is derived from an EMBL/GenBank/DDBJ whole genome shotgun (WGS) entry which is preliminary data.</text>
</comment>
<keyword evidence="2" id="KW-1133">Transmembrane helix</keyword>
<feature type="transmembrane region" description="Helical" evidence="2">
    <location>
        <begin position="183"/>
        <end position="203"/>
    </location>
</feature>
<evidence type="ECO:0000313" key="4">
    <source>
        <dbReference type="Proteomes" id="UP000476511"/>
    </source>
</evidence>
<dbReference type="EMBL" id="WKJD01000006">
    <property type="protein sequence ID" value="MRX42720.1"/>
    <property type="molecule type" value="Genomic_DNA"/>
</dbReference>
<keyword evidence="2" id="KW-0472">Membrane</keyword>
<feature type="transmembrane region" description="Helical" evidence="2">
    <location>
        <begin position="117"/>
        <end position="139"/>
    </location>
</feature>
<feature type="region of interest" description="Disordered" evidence="1">
    <location>
        <begin position="1"/>
        <end position="26"/>
    </location>
</feature>
<evidence type="ECO:0000256" key="1">
    <source>
        <dbReference type="SAM" id="MobiDB-lite"/>
    </source>
</evidence>